<organism evidence="3 4">
    <name type="scientific">Anaeramoeba flamelloides</name>
    <dbReference type="NCBI Taxonomy" id="1746091"/>
    <lineage>
        <taxon>Eukaryota</taxon>
        <taxon>Metamonada</taxon>
        <taxon>Anaeramoebidae</taxon>
        <taxon>Anaeramoeba</taxon>
    </lineage>
</organism>
<proteinExistence type="predicted"/>
<feature type="region of interest" description="Disordered" evidence="1">
    <location>
        <begin position="411"/>
        <end position="431"/>
    </location>
</feature>
<dbReference type="InterPro" id="IPR011333">
    <property type="entry name" value="SKP1/BTB/POZ_sf"/>
</dbReference>
<name>A0AAV8A5Q2_9EUKA</name>
<feature type="compositionally biased region" description="Basic and acidic residues" evidence="1">
    <location>
        <begin position="660"/>
        <end position="672"/>
    </location>
</feature>
<feature type="compositionally biased region" description="Low complexity" evidence="1">
    <location>
        <begin position="492"/>
        <end position="508"/>
    </location>
</feature>
<feature type="compositionally biased region" description="Basic residues" evidence="1">
    <location>
        <begin position="581"/>
        <end position="592"/>
    </location>
</feature>
<accession>A0AAV8A5Q2</accession>
<dbReference type="Gene3D" id="3.30.710.10">
    <property type="entry name" value="Potassium Channel Kv1.1, Chain A"/>
    <property type="match status" value="1"/>
</dbReference>
<feature type="region of interest" description="Disordered" evidence="1">
    <location>
        <begin position="580"/>
        <end position="701"/>
    </location>
</feature>
<feature type="domain" description="BTB" evidence="2">
    <location>
        <begin position="2"/>
        <end position="111"/>
    </location>
</feature>
<feature type="compositionally biased region" description="Acidic residues" evidence="1">
    <location>
        <begin position="323"/>
        <end position="344"/>
    </location>
</feature>
<evidence type="ECO:0000313" key="3">
    <source>
        <dbReference type="EMBL" id="KAJ3448112.1"/>
    </source>
</evidence>
<feature type="compositionally biased region" description="Polar residues" evidence="1">
    <location>
        <begin position="673"/>
        <end position="693"/>
    </location>
</feature>
<dbReference type="PROSITE" id="PS50097">
    <property type="entry name" value="BTB"/>
    <property type="match status" value="1"/>
</dbReference>
<reference evidence="3" key="1">
    <citation type="submission" date="2022-08" db="EMBL/GenBank/DDBJ databases">
        <title>Novel sulphate-reducing endosymbionts in the free-living metamonad Anaeramoeba.</title>
        <authorList>
            <person name="Jerlstrom-Hultqvist J."/>
            <person name="Cepicka I."/>
            <person name="Gallot-Lavallee L."/>
            <person name="Salas-Leiva D."/>
            <person name="Curtis B.A."/>
            <person name="Zahonova K."/>
            <person name="Pipaliya S."/>
            <person name="Dacks J."/>
            <person name="Roger A.J."/>
        </authorList>
    </citation>
    <scope>NUCLEOTIDE SEQUENCE</scope>
    <source>
        <strain evidence="3">Busselton2</strain>
    </source>
</reference>
<comment type="caution">
    <text evidence="3">The sequence shown here is derived from an EMBL/GenBank/DDBJ whole genome shotgun (WGS) entry which is preliminary data.</text>
</comment>
<dbReference type="EMBL" id="JANTQA010000015">
    <property type="protein sequence ID" value="KAJ3448112.1"/>
    <property type="molecule type" value="Genomic_DNA"/>
</dbReference>
<dbReference type="Pfam" id="PF00651">
    <property type="entry name" value="BTB"/>
    <property type="match status" value="1"/>
</dbReference>
<evidence type="ECO:0000256" key="1">
    <source>
        <dbReference type="SAM" id="MobiDB-lite"/>
    </source>
</evidence>
<feature type="region of interest" description="Disordered" evidence="1">
    <location>
        <begin position="47"/>
        <end position="67"/>
    </location>
</feature>
<dbReference type="Gene3D" id="3.40.50.880">
    <property type="match status" value="1"/>
</dbReference>
<gene>
    <name evidence="3" type="ORF">M0812_00587</name>
</gene>
<sequence>MSDVIFLVGETEEKIYGHKLLLSLSSPHWSNIFYQNENEIKMKIDKEKENENENEKQNENENEKQQEKQIINNYNNYPKKKNIIININDLSKEVFLVFLRFSYLREITLSGELVWKVLEACEKYPTKDLKQLCLKYIDNNINTCDCFEILKQADDMKLIELVKRTLIFIQHHSKQIFSRSGCLNEIREEHLLTLLNSERLDVPEIELFRRCIERAKYICKNVQKIPINAKNLNNILAKIKPKIKLHLMTGIELQEVEASNLFTVRELFDVISSRKQRNFKRTRKRRKKARKEIRVLLLACEVIKEPIEEDEESQDEGIFGEVEASDEDEDNEEVEAEEEFDSDLDGFIVQDNEFEDNNLSPLRQEILQQQLRLNFRRELALHEQQQEQEIIEQQIQLQYQQQQQQQIQEQEEQQMQEQEEQEQEQQEEEQTIIEQQEEIIQQITQQRLQRLQREQQREQELIEQEQEREREREQEIGLQQETQQEPEPEPEQVPQQEQEQEQEQQQQETAQIQTNMNINENELNHENNDINNVNNNDNGNQIIIENENENENENINGDNNDNLLINQEELPNLVNNDLIRVTKKNPRQKKQKHGETLTSPEKEKLIKNLITGLLSKPKEKEEEEEDGDEDEKERETEKGINKNDNEKKSGTTNSINNKNKKSETGDLEETKNFHSWSTSIKSRASGLKTGNNDDLNESPKKNRIDLQKDELEITDVINSIQSTGIHQVDFIDIRKMKNIPTLEKIVKYDCIFFYANDKYEGQVEIGDLLADYVQDGGGLVVCCGSALISNSKAELKGRIIEEDFLPVKKAKLLIGHMDGLGLQMGQVFNPEHPIMKRVQYFKGGEFSYRACIFEANKGANVIAKWEDEMIFIAEKKKKDGYGTIAVLNFYPVSDKIYPNRLWHRSTDGQRIIANAVEFVANN</sequence>
<dbReference type="InterPro" id="IPR000210">
    <property type="entry name" value="BTB/POZ_dom"/>
</dbReference>
<feature type="compositionally biased region" description="Acidic residues" evidence="1">
    <location>
        <begin position="621"/>
        <end position="632"/>
    </location>
</feature>
<feature type="compositionally biased region" description="Basic and acidic residues" evidence="1">
    <location>
        <begin position="633"/>
        <end position="649"/>
    </location>
</feature>
<dbReference type="PANTHER" id="PTHR45774:SF3">
    <property type="entry name" value="BTB (POZ) DOMAIN-CONTAINING 2B-RELATED"/>
    <property type="match status" value="1"/>
</dbReference>
<evidence type="ECO:0000259" key="2">
    <source>
        <dbReference type="PROSITE" id="PS50097"/>
    </source>
</evidence>
<dbReference type="SMART" id="SM00225">
    <property type="entry name" value="BTB"/>
    <property type="match status" value="1"/>
</dbReference>
<dbReference type="AlphaFoldDB" id="A0AAV8A5Q2"/>
<protein>
    <submittedName>
        <fullName evidence="3">Btb/poz domain-containing</fullName>
    </submittedName>
</protein>
<dbReference type="InterPro" id="IPR029062">
    <property type="entry name" value="Class_I_gatase-like"/>
</dbReference>
<feature type="compositionally biased region" description="Basic and acidic residues" evidence="1">
    <location>
        <begin position="462"/>
        <end position="475"/>
    </location>
</feature>
<feature type="region of interest" description="Disordered" evidence="1">
    <location>
        <begin position="462"/>
        <end position="509"/>
    </location>
</feature>
<dbReference type="PANTHER" id="PTHR45774">
    <property type="entry name" value="BTB/POZ DOMAIN-CONTAINING"/>
    <property type="match status" value="1"/>
</dbReference>
<feature type="region of interest" description="Disordered" evidence="1">
    <location>
        <begin position="308"/>
        <end position="345"/>
    </location>
</feature>
<dbReference type="SUPFAM" id="SSF54695">
    <property type="entry name" value="POZ domain"/>
    <property type="match status" value="1"/>
</dbReference>
<evidence type="ECO:0000313" key="4">
    <source>
        <dbReference type="Proteomes" id="UP001146793"/>
    </source>
</evidence>
<dbReference type="SUPFAM" id="SSF52317">
    <property type="entry name" value="Class I glutamine amidotransferase-like"/>
    <property type="match status" value="1"/>
</dbReference>
<dbReference type="Proteomes" id="UP001146793">
    <property type="component" value="Unassembled WGS sequence"/>
</dbReference>
<dbReference type="Gene3D" id="1.25.40.420">
    <property type="match status" value="1"/>
</dbReference>